<reference evidence="1" key="2">
    <citation type="submission" date="2025-03" db="EMBL/GenBank/DDBJ databases">
        <authorList>
            <consortium name="ELIXIR-Norway"/>
            <consortium name="Elixir Norway"/>
        </authorList>
    </citation>
    <scope>NUCLEOTIDE SEQUENCE</scope>
</reference>
<evidence type="ECO:0000313" key="2">
    <source>
        <dbReference type="Proteomes" id="UP001162501"/>
    </source>
</evidence>
<protein>
    <submittedName>
        <fullName evidence="1">Uncharacterized protein</fullName>
    </submittedName>
</protein>
<reference evidence="1" key="1">
    <citation type="submission" date="2023-05" db="EMBL/GenBank/DDBJ databases">
        <authorList>
            <consortium name="ELIXIR-Norway"/>
        </authorList>
    </citation>
    <scope>NUCLEOTIDE SEQUENCE</scope>
</reference>
<accession>A0AC59Z2Y7</accession>
<evidence type="ECO:0000313" key="1">
    <source>
        <dbReference type="EMBL" id="CAN0181644.1"/>
    </source>
</evidence>
<dbReference type="EMBL" id="OX596107">
    <property type="protein sequence ID" value="CAN0181644.1"/>
    <property type="molecule type" value="Genomic_DNA"/>
</dbReference>
<name>A0AC59Z2Y7_RANTA</name>
<gene>
    <name evidence="1" type="ORF">MRATA1EN22A_LOCUS13263</name>
</gene>
<proteinExistence type="predicted"/>
<dbReference type="Proteomes" id="UP001162501">
    <property type="component" value="Chromosome 23"/>
</dbReference>
<sequence length="125" mass="13712">MLLWTLHPPSLCFPGHDQPLLAGDSRQEAPFSSSCFRVPTSASFGQMLKSSQMLPLLQVRGRGGRALQTPWPPLLLPVLNLVLTLTVAFKCSLPLPLYQIGEMGPATLAQQFPERCLKGRQQGCK</sequence>
<organism evidence="1 2">
    <name type="scientific">Rangifer tarandus platyrhynchus</name>
    <name type="common">Svalbard reindeer</name>
    <dbReference type="NCBI Taxonomy" id="3082113"/>
    <lineage>
        <taxon>Eukaryota</taxon>
        <taxon>Metazoa</taxon>
        <taxon>Chordata</taxon>
        <taxon>Craniata</taxon>
        <taxon>Vertebrata</taxon>
        <taxon>Euteleostomi</taxon>
        <taxon>Mammalia</taxon>
        <taxon>Eutheria</taxon>
        <taxon>Laurasiatheria</taxon>
        <taxon>Artiodactyla</taxon>
        <taxon>Ruminantia</taxon>
        <taxon>Pecora</taxon>
        <taxon>Cervidae</taxon>
        <taxon>Odocoileinae</taxon>
        <taxon>Rangifer</taxon>
    </lineage>
</organism>